<keyword evidence="4" id="KW-1185">Reference proteome</keyword>
<dbReference type="InterPro" id="IPR029000">
    <property type="entry name" value="Cyclophilin-like_dom_sf"/>
</dbReference>
<dbReference type="GO" id="GO:0003755">
    <property type="term" value="F:peptidyl-prolyl cis-trans isomerase activity"/>
    <property type="evidence" value="ECO:0007669"/>
    <property type="project" value="InterPro"/>
</dbReference>
<dbReference type="SUPFAM" id="SSF50891">
    <property type="entry name" value="Cyclophilin-like"/>
    <property type="match status" value="1"/>
</dbReference>
<evidence type="ECO:0000313" key="4">
    <source>
        <dbReference type="Proteomes" id="UP001281410"/>
    </source>
</evidence>
<evidence type="ECO:0000259" key="2">
    <source>
        <dbReference type="PROSITE" id="PS50072"/>
    </source>
</evidence>
<accession>A0AAE0EJT3</accession>
<dbReference type="EMBL" id="JANJYJ010000001">
    <property type="protein sequence ID" value="KAK3230377.1"/>
    <property type="molecule type" value="Genomic_DNA"/>
</dbReference>
<evidence type="ECO:0000256" key="1">
    <source>
        <dbReference type="ARBA" id="ARBA00007365"/>
    </source>
</evidence>
<comment type="similarity">
    <text evidence="1">Belongs to the cyclophilin-type PPIase family.</text>
</comment>
<dbReference type="PROSITE" id="PS50072">
    <property type="entry name" value="CSA_PPIASE_2"/>
    <property type="match status" value="1"/>
</dbReference>
<dbReference type="Gene3D" id="2.40.100.10">
    <property type="entry name" value="Cyclophilin-like"/>
    <property type="match status" value="1"/>
</dbReference>
<comment type="caution">
    <text evidence="3">The sequence shown here is derived from an EMBL/GenBank/DDBJ whole genome shotgun (WGS) entry which is preliminary data.</text>
</comment>
<gene>
    <name evidence="3" type="ORF">Dsin_002258</name>
</gene>
<dbReference type="AlphaFoldDB" id="A0AAE0EJT3"/>
<protein>
    <recommendedName>
        <fullName evidence="2">PPIase cyclophilin-type domain-containing protein</fullName>
    </recommendedName>
</protein>
<dbReference type="GO" id="GO:0006457">
    <property type="term" value="P:protein folding"/>
    <property type="evidence" value="ECO:0007669"/>
    <property type="project" value="TreeGrafter"/>
</dbReference>
<sequence length="136" mass="15075">MDNRLCEARSKVYVLYEMVKNSVYVGFIGKNPGALYPKFNLTDEAYKAITSYVHPQNSIESSETVEENVSKKEGKMNLRVFLDLDIGGNSAGRLVIELFADTTPITVENFQALCTDERGIGNNGSHSTTREQSSTV</sequence>
<organism evidence="3 4">
    <name type="scientific">Dipteronia sinensis</name>
    <dbReference type="NCBI Taxonomy" id="43782"/>
    <lineage>
        <taxon>Eukaryota</taxon>
        <taxon>Viridiplantae</taxon>
        <taxon>Streptophyta</taxon>
        <taxon>Embryophyta</taxon>
        <taxon>Tracheophyta</taxon>
        <taxon>Spermatophyta</taxon>
        <taxon>Magnoliopsida</taxon>
        <taxon>eudicotyledons</taxon>
        <taxon>Gunneridae</taxon>
        <taxon>Pentapetalae</taxon>
        <taxon>rosids</taxon>
        <taxon>malvids</taxon>
        <taxon>Sapindales</taxon>
        <taxon>Sapindaceae</taxon>
        <taxon>Hippocastanoideae</taxon>
        <taxon>Acereae</taxon>
        <taxon>Dipteronia</taxon>
    </lineage>
</organism>
<dbReference type="PANTHER" id="PTHR11071:SF561">
    <property type="entry name" value="PEPTIDYL-PROLYL CIS-TRANS ISOMERASE D-RELATED"/>
    <property type="match status" value="1"/>
</dbReference>
<dbReference type="GO" id="GO:0016018">
    <property type="term" value="F:cyclosporin A binding"/>
    <property type="evidence" value="ECO:0007669"/>
    <property type="project" value="TreeGrafter"/>
</dbReference>
<evidence type="ECO:0000313" key="3">
    <source>
        <dbReference type="EMBL" id="KAK3230377.1"/>
    </source>
</evidence>
<feature type="domain" description="PPIase cyclophilin-type" evidence="2">
    <location>
        <begin position="81"/>
        <end position="125"/>
    </location>
</feature>
<dbReference type="PANTHER" id="PTHR11071">
    <property type="entry name" value="PEPTIDYL-PROLYL CIS-TRANS ISOMERASE"/>
    <property type="match status" value="1"/>
</dbReference>
<dbReference type="Pfam" id="PF00160">
    <property type="entry name" value="Pro_isomerase"/>
    <property type="match status" value="1"/>
</dbReference>
<proteinExistence type="inferred from homology"/>
<dbReference type="InterPro" id="IPR002130">
    <property type="entry name" value="Cyclophilin-type_PPIase_dom"/>
</dbReference>
<reference evidence="3" key="1">
    <citation type="journal article" date="2023" name="Plant J.">
        <title>Genome sequences and population genomics provide insights into the demographic history, inbreeding, and mutation load of two 'living fossil' tree species of Dipteronia.</title>
        <authorList>
            <person name="Feng Y."/>
            <person name="Comes H.P."/>
            <person name="Chen J."/>
            <person name="Zhu S."/>
            <person name="Lu R."/>
            <person name="Zhang X."/>
            <person name="Li P."/>
            <person name="Qiu J."/>
            <person name="Olsen K.M."/>
            <person name="Qiu Y."/>
        </authorList>
    </citation>
    <scope>NUCLEOTIDE SEQUENCE</scope>
    <source>
        <strain evidence="3">NBL</strain>
    </source>
</reference>
<dbReference type="Proteomes" id="UP001281410">
    <property type="component" value="Unassembled WGS sequence"/>
</dbReference>
<dbReference type="GO" id="GO:0005737">
    <property type="term" value="C:cytoplasm"/>
    <property type="evidence" value="ECO:0007669"/>
    <property type="project" value="TreeGrafter"/>
</dbReference>
<name>A0AAE0EJT3_9ROSI</name>